<dbReference type="RefSeq" id="WP_090192124.1">
    <property type="nucleotide sequence ID" value="NZ_FOTF01000052.1"/>
</dbReference>
<dbReference type="AlphaFoldDB" id="A0A1I4K061"/>
<dbReference type="SUPFAM" id="SSF51905">
    <property type="entry name" value="FAD/NAD(P)-binding domain"/>
    <property type="match status" value="1"/>
</dbReference>
<organism evidence="1 2">
    <name type="scientific">Loktanella salsilacus</name>
    <dbReference type="NCBI Taxonomy" id="195913"/>
    <lineage>
        <taxon>Bacteria</taxon>
        <taxon>Pseudomonadati</taxon>
        <taxon>Pseudomonadota</taxon>
        <taxon>Alphaproteobacteria</taxon>
        <taxon>Rhodobacterales</taxon>
        <taxon>Roseobacteraceae</taxon>
        <taxon>Loktanella</taxon>
    </lineage>
</organism>
<protein>
    <submittedName>
        <fullName evidence="1">Lycopene beta-cyclase</fullName>
    </submittedName>
</protein>
<evidence type="ECO:0000313" key="2">
    <source>
        <dbReference type="Proteomes" id="UP000199550"/>
    </source>
</evidence>
<name>A0A1I4K061_9RHOB</name>
<dbReference type="STRING" id="195913.SAMN04488004_1525"/>
<gene>
    <name evidence="1" type="ORF">SAMN04488004_1525</name>
</gene>
<dbReference type="Proteomes" id="UP000199550">
    <property type="component" value="Unassembled WGS sequence"/>
</dbReference>
<dbReference type="InterPro" id="IPR036188">
    <property type="entry name" value="FAD/NAD-bd_sf"/>
</dbReference>
<reference evidence="1 2" key="1">
    <citation type="submission" date="2016-10" db="EMBL/GenBank/DDBJ databases">
        <authorList>
            <person name="de Groot N.N."/>
        </authorList>
    </citation>
    <scope>NUCLEOTIDE SEQUENCE [LARGE SCALE GENOMIC DNA]</scope>
    <source>
        <strain evidence="1 2">DSM 16199</strain>
    </source>
</reference>
<dbReference type="Pfam" id="PF05834">
    <property type="entry name" value="Lycopene_cycl"/>
    <property type="match status" value="1"/>
</dbReference>
<dbReference type="Gene3D" id="3.50.50.60">
    <property type="entry name" value="FAD/NAD(P)-binding domain"/>
    <property type="match status" value="1"/>
</dbReference>
<evidence type="ECO:0000313" key="1">
    <source>
        <dbReference type="EMBL" id="SFL71951.1"/>
    </source>
</evidence>
<accession>A0A1I4K061</accession>
<dbReference type="OrthoDB" id="5793379at2"/>
<sequence length="369" mass="40550">MSAPDVDIAIIGGGCAGLSLAARLVHSNLSISVIEPRTAYTDDRAWSFWRTASDPFEDCVHKEWTSWTVAGQGDPVRRTSSHLRYQTVRSEDFYNRAQDLISQGRHIDLSLGVTAHGMKRFNDRWHIETDAGTLSARIVIDTRPPARIPAYGQFFLGREIRTERPVFNPDSVQLMHFRPARSSGVDFVYILPFAADHALVEVTSFAPHSPGRDIYAAWLDDEIAALDPGWTETLRTEAGALPMEVGFADPAQDGIIRMGLGGGAARPSTGYAFARNQIQADRVAAAVIAGRVPDTRLDSRLTHFMDRVFLQVLATAPKSGPALFEALFRNAPADRLERFLSGSTHPVDRLSVMASLPPLPFLRAAAFPT</sequence>
<dbReference type="EMBL" id="FOTF01000052">
    <property type="protein sequence ID" value="SFL71951.1"/>
    <property type="molecule type" value="Genomic_DNA"/>
</dbReference>
<proteinExistence type="predicted"/>
<keyword evidence="2" id="KW-1185">Reference proteome</keyword>